<evidence type="ECO:0000256" key="8">
    <source>
        <dbReference type="SAM" id="Phobius"/>
    </source>
</evidence>
<dbReference type="Proteomes" id="UP000762676">
    <property type="component" value="Unassembled WGS sequence"/>
</dbReference>
<gene>
    <name evidence="9" type="ORF">ElyMa_001334700</name>
</gene>
<feature type="transmembrane region" description="Helical" evidence="8">
    <location>
        <begin position="229"/>
        <end position="247"/>
    </location>
</feature>
<keyword evidence="5 8" id="KW-1133">Transmembrane helix</keyword>
<evidence type="ECO:0000256" key="5">
    <source>
        <dbReference type="ARBA" id="ARBA00022989"/>
    </source>
</evidence>
<evidence type="ECO:0000256" key="3">
    <source>
        <dbReference type="ARBA" id="ARBA00022448"/>
    </source>
</evidence>
<name>A0AAV4IND2_9GAST</name>
<evidence type="ECO:0000313" key="9">
    <source>
        <dbReference type="EMBL" id="GFS10913.1"/>
    </source>
</evidence>
<feature type="transmembrane region" description="Helical" evidence="8">
    <location>
        <begin position="415"/>
        <end position="434"/>
    </location>
</feature>
<feature type="transmembrane region" description="Helical" evidence="8">
    <location>
        <begin position="440"/>
        <end position="459"/>
    </location>
</feature>
<feature type="transmembrane region" description="Helical" evidence="8">
    <location>
        <begin position="471"/>
        <end position="488"/>
    </location>
</feature>
<dbReference type="PANTHER" id="PTHR11119">
    <property type="entry name" value="XANTHINE-URACIL / VITAMIN C PERMEASE FAMILY MEMBER"/>
    <property type="match status" value="1"/>
</dbReference>
<evidence type="ECO:0000256" key="4">
    <source>
        <dbReference type="ARBA" id="ARBA00022692"/>
    </source>
</evidence>
<sequence length="610" mass="66967">MDEKFPAMAVNYNSITHDTSATLIQGTELEEGEEEERREEEEEVDVFYTLEETPPWHLCLFLAFQQALITFQSVFAYPLVVKDALCVTGDDVGLVQVISTTCFIVGLSTLLQCTFGVRLPIIQCTSAAFITPTLVLLQLKDSNCPYNHQEFSNSTSLPEKGSHGHKEIWHRNMREVQGSLMVAAALYLLIGFSGIIGTLLKYIGPLTVAPILLLVAISLLDISTQMASSHWYICFMTIFLVVLFSQYLQGFSMAVPGLREKIKIFDLFSLLLAMITAWIICLILTKAGVFTNNPTSWGYKARTDSRTSILKEAHWIDFPYPGQFGMPTVSLAGVISYLAVFLSSGVESVGTYYPTAKVSDAPPPSFSAVSRGIFLEGICGILAGAWGCPAGTVAYCQNVANMVISKAASRSVTQVAGILLIVMGCAGKFGALFSTIPDPVIGGILFSIFGMIGSVGVANLKHVDMDSARNVFIFGLSIYVGLGLPQWVRENRSSIKTGNDDLDNVVVVLGGTSMFVGGFLAFILDNTIPGTLEERGMISWKKEEEYGEQDLSTYDLPWIQTWLDRFPFLRYVPICPRSFLDKKAPKRKSPQTLEQNWLTEDGGENGLSPH</sequence>
<feature type="transmembrane region" description="Helical" evidence="8">
    <location>
        <begin position="329"/>
        <end position="353"/>
    </location>
</feature>
<organism evidence="9 10">
    <name type="scientific">Elysia marginata</name>
    <dbReference type="NCBI Taxonomy" id="1093978"/>
    <lineage>
        <taxon>Eukaryota</taxon>
        <taxon>Metazoa</taxon>
        <taxon>Spiralia</taxon>
        <taxon>Lophotrochozoa</taxon>
        <taxon>Mollusca</taxon>
        <taxon>Gastropoda</taxon>
        <taxon>Heterobranchia</taxon>
        <taxon>Euthyneura</taxon>
        <taxon>Panpulmonata</taxon>
        <taxon>Sacoglossa</taxon>
        <taxon>Placobranchoidea</taxon>
        <taxon>Plakobranchidae</taxon>
        <taxon>Elysia</taxon>
    </lineage>
</organism>
<evidence type="ECO:0000256" key="2">
    <source>
        <dbReference type="ARBA" id="ARBA00008821"/>
    </source>
</evidence>
<keyword evidence="3" id="KW-0813">Transport</keyword>
<dbReference type="GO" id="GO:0005886">
    <property type="term" value="C:plasma membrane"/>
    <property type="evidence" value="ECO:0007669"/>
    <property type="project" value="UniProtKB-ARBA"/>
</dbReference>
<evidence type="ECO:0000256" key="6">
    <source>
        <dbReference type="ARBA" id="ARBA00023136"/>
    </source>
</evidence>
<dbReference type="InterPro" id="IPR006043">
    <property type="entry name" value="NCS2"/>
</dbReference>
<feature type="transmembrane region" description="Helical" evidence="8">
    <location>
        <begin position="202"/>
        <end position="222"/>
    </location>
</feature>
<dbReference type="PROSITE" id="PS01116">
    <property type="entry name" value="XANTH_URACIL_PERMASE"/>
    <property type="match status" value="1"/>
</dbReference>
<proteinExistence type="inferred from homology"/>
<feature type="transmembrane region" description="Helical" evidence="8">
    <location>
        <begin position="508"/>
        <end position="528"/>
    </location>
</feature>
<feature type="transmembrane region" description="Helical" evidence="8">
    <location>
        <begin position="55"/>
        <end position="80"/>
    </location>
</feature>
<evidence type="ECO:0000256" key="1">
    <source>
        <dbReference type="ARBA" id="ARBA00004141"/>
    </source>
</evidence>
<feature type="transmembrane region" description="Helical" evidence="8">
    <location>
        <begin position="92"/>
        <end position="111"/>
    </location>
</feature>
<reference evidence="9 10" key="1">
    <citation type="journal article" date="2021" name="Elife">
        <title>Chloroplast acquisition without the gene transfer in kleptoplastic sea slugs, Plakobranchus ocellatus.</title>
        <authorList>
            <person name="Maeda T."/>
            <person name="Takahashi S."/>
            <person name="Yoshida T."/>
            <person name="Shimamura S."/>
            <person name="Takaki Y."/>
            <person name="Nagai Y."/>
            <person name="Toyoda A."/>
            <person name="Suzuki Y."/>
            <person name="Arimoto A."/>
            <person name="Ishii H."/>
            <person name="Satoh N."/>
            <person name="Nishiyama T."/>
            <person name="Hasebe M."/>
            <person name="Maruyama T."/>
            <person name="Minagawa J."/>
            <person name="Obokata J."/>
            <person name="Shigenobu S."/>
        </authorList>
    </citation>
    <scope>NUCLEOTIDE SEQUENCE [LARGE SCALE GENOMIC DNA]</scope>
</reference>
<feature type="region of interest" description="Disordered" evidence="7">
    <location>
        <begin position="583"/>
        <end position="610"/>
    </location>
</feature>
<dbReference type="GO" id="GO:0022857">
    <property type="term" value="F:transmembrane transporter activity"/>
    <property type="evidence" value="ECO:0007669"/>
    <property type="project" value="InterPro"/>
</dbReference>
<protein>
    <submittedName>
        <fullName evidence="9">Solute carrier family 23 member 1</fullName>
    </submittedName>
</protein>
<dbReference type="EMBL" id="BMAT01002645">
    <property type="protein sequence ID" value="GFS10913.1"/>
    <property type="molecule type" value="Genomic_DNA"/>
</dbReference>
<evidence type="ECO:0000313" key="10">
    <source>
        <dbReference type="Proteomes" id="UP000762676"/>
    </source>
</evidence>
<keyword evidence="4 8" id="KW-0812">Transmembrane</keyword>
<comment type="similarity">
    <text evidence="2">Belongs to the nucleobase:cation symporter-2 (NCS2) (TC 2.A.40) family.</text>
</comment>
<dbReference type="InterPro" id="IPR006042">
    <property type="entry name" value="Xan_ur_permease"/>
</dbReference>
<feature type="transmembrane region" description="Helical" evidence="8">
    <location>
        <begin position="176"/>
        <end position="196"/>
    </location>
</feature>
<comment type="caution">
    <text evidence="9">The sequence shown here is derived from an EMBL/GenBank/DDBJ whole genome shotgun (WGS) entry which is preliminary data.</text>
</comment>
<feature type="transmembrane region" description="Helical" evidence="8">
    <location>
        <begin position="373"/>
        <end position="395"/>
    </location>
</feature>
<comment type="subcellular location">
    <subcellularLocation>
        <location evidence="1">Membrane</location>
        <topology evidence="1">Multi-pass membrane protein</topology>
    </subcellularLocation>
</comment>
<dbReference type="Pfam" id="PF00860">
    <property type="entry name" value="Xan_ur_permease"/>
    <property type="match status" value="1"/>
</dbReference>
<dbReference type="AlphaFoldDB" id="A0AAV4IND2"/>
<keyword evidence="10" id="KW-1185">Reference proteome</keyword>
<keyword evidence="6 8" id="KW-0472">Membrane</keyword>
<accession>A0AAV4IND2</accession>
<feature type="transmembrane region" description="Helical" evidence="8">
    <location>
        <begin position="267"/>
        <end position="285"/>
    </location>
</feature>
<evidence type="ECO:0000256" key="7">
    <source>
        <dbReference type="SAM" id="MobiDB-lite"/>
    </source>
</evidence>